<keyword evidence="5" id="KW-1185">Reference proteome</keyword>
<dbReference type="Proteomes" id="UP000646877">
    <property type="component" value="Unassembled WGS sequence"/>
</dbReference>
<sequence>MNYNEIYFIFLPQITESTLYLTPLQKSADRNFEFERLVWGQEPLFFENGYKDEDLKSGVKRAIPSVMLDTTIPIISRNIWEKLKFFDFKGMQFYPAVYIDDDGHYHEQYWCMNFWERLDCLDRKRSKFSKTTLKKLKVNPDADDLTTYKYSLDSDVLDKIPEEERLIFKMEPDDMGYVFVHQKIADIFFEEKATGVNLVKVSDFEEGMQF</sequence>
<dbReference type="EMBL" id="WEIA01000021">
    <property type="protein sequence ID" value="NLR23925.1"/>
    <property type="molecule type" value="Genomic_DNA"/>
</dbReference>
<name>A0A8I2HE68_9GAMM</name>
<evidence type="ECO:0000313" key="3">
    <source>
        <dbReference type="EMBL" id="WOX29054.1"/>
    </source>
</evidence>
<dbReference type="AlphaFoldDB" id="A0A8I2HE68"/>
<evidence type="ECO:0000313" key="4">
    <source>
        <dbReference type="Proteomes" id="UP000646877"/>
    </source>
</evidence>
<protein>
    <recommendedName>
        <fullName evidence="1">Immunity MXAN-0049 protein domain-containing protein</fullName>
    </recommendedName>
</protein>
<feature type="domain" description="Immunity MXAN-0049 protein" evidence="1">
    <location>
        <begin position="69"/>
        <end position="202"/>
    </location>
</feature>
<dbReference type="Pfam" id="PF07791">
    <property type="entry name" value="Imm11"/>
    <property type="match status" value="1"/>
</dbReference>
<reference evidence="3 5" key="2">
    <citation type="submission" date="2023-10" db="EMBL/GenBank/DDBJ databases">
        <title>To unveil natural product biosynthetic capacity in Pseudoalteromonas.</title>
        <authorList>
            <person name="Wang J."/>
        </authorList>
    </citation>
    <scope>NUCLEOTIDE SEQUENCE [LARGE SCALE GENOMIC DNA]</scope>
    <source>
        <strain evidence="3 5">DSM 15914</strain>
    </source>
</reference>
<accession>A0A8I2HE68</accession>
<reference evidence="2" key="1">
    <citation type="submission" date="2019-10" db="EMBL/GenBank/DDBJ databases">
        <authorList>
            <person name="Paulsen S."/>
        </authorList>
    </citation>
    <scope>NUCLEOTIDE SEQUENCE</scope>
    <source>
        <strain evidence="2">LMG 19692</strain>
    </source>
</reference>
<gene>
    <name evidence="2" type="ORF">F9Y85_21950</name>
    <name evidence="3" type="ORF">R5H13_01920</name>
</gene>
<dbReference type="InterPro" id="IPR012433">
    <property type="entry name" value="Imm11"/>
</dbReference>
<evidence type="ECO:0000313" key="5">
    <source>
        <dbReference type="Proteomes" id="UP001304419"/>
    </source>
</evidence>
<dbReference type="EMBL" id="CP137578">
    <property type="protein sequence ID" value="WOX29054.1"/>
    <property type="molecule type" value="Genomic_DNA"/>
</dbReference>
<proteinExistence type="predicted"/>
<evidence type="ECO:0000259" key="1">
    <source>
        <dbReference type="Pfam" id="PF07791"/>
    </source>
</evidence>
<dbReference type="RefSeq" id="WP_193522528.1">
    <property type="nucleotide sequence ID" value="NZ_CBCSDF010000007.1"/>
</dbReference>
<evidence type="ECO:0000313" key="2">
    <source>
        <dbReference type="EMBL" id="NLR23925.1"/>
    </source>
</evidence>
<organism evidence="2 4">
    <name type="scientific">Pseudoalteromonas maricaloris</name>
    <dbReference type="NCBI Taxonomy" id="184924"/>
    <lineage>
        <taxon>Bacteria</taxon>
        <taxon>Pseudomonadati</taxon>
        <taxon>Pseudomonadota</taxon>
        <taxon>Gammaproteobacteria</taxon>
        <taxon>Alteromonadales</taxon>
        <taxon>Pseudoalteromonadaceae</taxon>
        <taxon>Pseudoalteromonas</taxon>
    </lineage>
</organism>
<dbReference type="Proteomes" id="UP001304419">
    <property type="component" value="Chromosome 1"/>
</dbReference>